<organism evidence="1 2">
    <name type="scientific">Caligus rogercresseyi</name>
    <name type="common">Sea louse</name>
    <dbReference type="NCBI Taxonomy" id="217165"/>
    <lineage>
        <taxon>Eukaryota</taxon>
        <taxon>Metazoa</taxon>
        <taxon>Ecdysozoa</taxon>
        <taxon>Arthropoda</taxon>
        <taxon>Crustacea</taxon>
        <taxon>Multicrustacea</taxon>
        <taxon>Hexanauplia</taxon>
        <taxon>Copepoda</taxon>
        <taxon>Siphonostomatoida</taxon>
        <taxon>Caligidae</taxon>
        <taxon>Caligus</taxon>
    </lineage>
</organism>
<reference evidence="2" key="1">
    <citation type="submission" date="2021-01" db="EMBL/GenBank/DDBJ databases">
        <title>Caligus Genome Assembly.</title>
        <authorList>
            <person name="Gallardo-Escarate C."/>
        </authorList>
    </citation>
    <scope>NUCLEOTIDE SEQUENCE [LARGE SCALE GENOMIC DNA]</scope>
</reference>
<dbReference type="EMBL" id="CP045902">
    <property type="protein sequence ID" value="QQP37917.1"/>
    <property type="molecule type" value="Genomic_DNA"/>
</dbReference>
<keyword evidence="2" id="KW-1185">Reference proteome</keyword>
<sequence>KELVIARSLGDLSKESYLVMLKTLCGRLCASLFASAILPRRIFESLKKEFIEVALESGLEEGGDESVAGEAIMTSPCQGAGALMSSIFKRILRTQEKKRISRSNSSLKDSL</sequence>
<accession>A0A7T8JWL7</accession>
<evidence type="ECO:0000313" key="1">
    <source>
        <dbReference type="EMBL" id="QQP37917.1"/>
    </source>
</evidence>
<evidence type="ECO:0000313" key="2">
    <source>
        <dbReference type="Proteomes" id="UP000595437"/>
    </source>
</evidence>
<dbReference type="AlphaFoldDB" id="A0A7T8JWL7"/>
<dbReference type="Proteomes" id="UP000595437">
    <property type="component" value="Chromosome 13"/>
</dbReference>
<protein>
    <submittedName>
        <fullName evidence="1">Mediator of RNA polymerase II transcription subunit 24like</fullName>
    </submittedName>
</protein>
<name>A0A7T8JWL7_CALRO</name>
<gene>
    <name evidence="1" type="ORF">FKW44_018356</name>
</gene>
<feature type="non-terminal residue" evidence="1">
    <location>
        <position position="111"/>
    </location>
</feature>
<proteinExistence type="predicted"/>